<evidence type="ECO:0000313" key="3">
    <source>
        <dbReference type="Proteomes" id="UP000219452"/>
    </source>
</evidence>
<evidence type="ECO:0000256" key="1">
    <source>
        <dbReference type="SAM" id="Phobius"/>
    </source>
</evidence>
<evidence type="ECO:0000313" key="2">
    <source>
        <dbReference type="EMBL" id="SOD79337.1"/>
    </source>
</evidence>
<feature type="transmembrane region" description="Helical" evidence="1">
    <location>
        <begin position="37"/>
        <end position="60"/>
    </location>
</feature>
<accession>A0A286F7Y0</accession>
<keyword evidence="1" id="KW-0472">Membrane</keyword>
<dbReference type="RefSeq" id="WP_097124590.1">
    <property type="nucleotide sequence ID" value="NZ_OCNH01000001.1"/>
</dbReference>
<keyword evidence="1" id="KW-0812">Transmembrane</keyword>
<gene>
    <name evidence="2" type="ORF">SAMN06269250_0920</name>
</gene>
<dbReference type="EMBL" id="OCNH01000001">
    <property type="protein sequence ID" value="SOD79337.1"/>
    <property type="molecule type" value="Genomic_DNA"/>
</dbReference>
<dbReference type="Proteomes" id="UP000219452">
    <property type="component" value="Unassembled WGS sequence"/>
</dbReference>
<sequence>MVTYEILRKSFVRQLVDQFVEFHPDMTEQQREDSIPACLNVITVFMGLTITFFGVLTWAII</sequence>
<name>A0A286F7Y0_9BACT</name>
<dbReference type="AlphaFoldDB" id="A0A286F7Y0"/>
<protein>
    <submittedName>
        <fullName evidence="2">Uncharacterized protein</fullName>
    </submittedName>
</protein>
<reference evidence="3" key="1">
    <citation type="submission" date="2017-09" db="EMBL/GenBank/DDBJ databases">
        <authorList>
            <person name="Varghese N."/>
            <person name="Submissions S."/>
        </authorList>
    </citation>
    <scope>NUCLEOTIDE SEQUENCE [LARGE SCALE GENOMIC DNA]</scope>
    <source>
        <strain evidence="3">DSM 29961</strain>
    </source>
</reference>
<dbReference type="OrthoDB" id="9898446at2"/>
<organism evidence="2 3">
    <name type="scientific">Spirosoma fluviale</name>
    <dbReference type="NCBI Taxonomy" id="1597977"/>
    <lineage>
        <taxon>Bacteria</taxon>
        <taxon>Pseudomonadati</taxon>
        <taxon>Bacteroidota</taxon>
        <taxon>Cytophagia</taxon>
        <taxon>Cytophagales</taxon>
        <taxon>Cytophagaceae</taxon>
        <taxon>Spirosoma</taxon>
    </lineage>
</organism>
<proteinExistence type="predicted"/>
<keyword evidence="3" id="KW-1185">Reference proteome</keyword>
<keyword evidence="1" id="KW-1133">Transmembrane helix</keyword>